<name>J9GGH1_9ZZZZ</name>
<evidence type="ECO:0000256" key="1">
    <source>
        <dbReference type="SAM" id="MobiDB-lite"/>
    </source>
</evidence>
<gene>
    <name evidence="2" type="ORF">EVA_10982</name>
</gene>
<protein>
    <submittedName>
        <fullName evidence="2">Uncharacterized protein</fullName>
    </submittedName>
</protein>
<organism evidence="2">
    <name type="scientific">gut metagenome</name>
    <dbReference type="NCBI Taxonomy" id="749906"/>
    <lineage>
        <taxon>unclassified sequences</taxon>
        <taxon>metagenomes</taxon>
        <taxon>organismal metagenomes</taxon>
    </lineage>
</organism>
<feature type="region of interest" description="Disordered" evidence="1">
    <location>
        <begin position="48"/>
        <end position="94"/>
    </location>
</feature>
<feature type="compositionally biased region" description="Basic residues" evidence="1">
    <location>
        <begin position="82"/>
        <end position="94"/>
    </location>
</feature>
<feature type="compositionally biased region" description="Low complexity" evidence="1">
    <location>
        <begin position="18"/>
        <end position="31"/>
    </location>
</feature>
<feature type="compositionally biased region" description="Basic residues" evidence="1">
    <location>
        <begin position="1"/>
        <end position="17"/>
    </location>
</feature>
<accession>J9GGH1</accession>
<dbReference type="AlphaFoldDB" id="J9GGH1"/>
<reference evidence="2" key="1">
    <citation type="journal article" date="2012" name="PLoS ONE">
        <title>Gene sets for utilization of primary and secondary nutrition supplies in the distal gut of endangered iberian lynx.</title>
        <authorList>
            <person name="Alcaide M."/>
            <person name="Messina E."/>
            <person name="Richter M."/>
            <person name="Bargiela R."/>
            <person name="Peplies J."/>
            <person name="Huws S.A."/>
            <person name="Newbold C.J."/>
            <person name="Golyshin P.N."/>
            <person name="Simon M.A."/>
            <person name="Lopez G."/>
            <person name="Yakimov M.M."/>
            <person name="Ferrer M."/>
        </authorList>
    </citation>
    <scope>NUCLEOTIDE SEQUENCE</scope>
</reference>
<feature type="region of interest" description="Disordered" evidence="1">
    <location>
        <begin position="1"/>
        <end position="35"/>
    </location>
</feature>
<comment type="caution">
    <text evidence="2">The sequence shown here is derived from an EMBL/GenBank/DDBJ whole genome shotgun (WGS) entry which is preliminary data.</text>
</comment>
<sequence>MRGRGRLRPRRSARRVRAACQSSRSSGAARRGLVRPRACSPVQNCCRQTPRQFRPPRLPRQSSPLECRSRVCHGGSPVVRPPPRRGRTSRRRSA</sequence>
<proteinExistence type="predicted"/>
<dbReference type="EMBL" id="AMCI01003176">
    <property type="protein sequence ID" value="EJX00913.1"/>
    <property type="molecule type" value="Genomic_DNA"/>
</dbReference>
<evidence type="ECO:0000313" key="2">
    <source>
        <dbReference type="EMBL" id="EJX00913.1"/>
    </source>
</evidence>